<evidence type="ECO:0000313" key="2">
    <source>
        <dbReference type="Proteomes" id="UP000183053"/>
    </source>
</evidence>
<dbReference type="STRING" id="47312.SAMN04489765_3812"/>
<dbReference type="EMBL" id="FNLF01000002">
    <property type="protein sequence ID" value="SDR20381.1"/>
    <property type="molecule type" value="Genomic_DNA"/>
</dbReference>
<gene>
    <name evidence="1" type="ORF">SAMN04489765_3812</name>
</gene>
<organism evidence="1 2">
    <name type="scientific">Tsukamurella pulmonis</name>
    <dbReference type="NCBI Taxonomy" id="47312"/>
    <lineage>
        <taxon>Bacteria</taxon>
        <taxon>Bacillati</taxon>
        <taxon>Actinomycetota</taxon>
        <taxon>Actinomycetes</taxon>
        <taxon>Mycobacteriales</taxon>
        <taxon>Tsukamurellaceae</taxon>
        <taxon>Tsukamurella</taxon>
    </lineage>
</organism>
<sequence length="347" mass="36334">MESMRVVTLGGDGELRLLAVDGTRSTGRRLVNAVRGAVFRSIDSTARAVLDRSTPVSGDAGTGYPVLHPTVGTALAAVVASGDRATPEALREYASRLALWVWSNPVGGGPPRLHLSTSAMDLLGVAEDHRDRVVHGPADFFTRVPALGDAVRHLDWLTAADQERQLAVGRSAGSDRTDRVTRVADLGVVGDDGGRATVEAIEARLPSGDVLGMGWARPELAYPSNLADAICADSNARAAHVHIAIMDLRFPAAPYVLRWLGGPPEGIGHGFSTGQNNGIHPDDRDAVTSAIVEAATRPPTSPVPVSARVRALTGGWMEVIAKAWFVDHRTAPGIVAVSIDCGSGPAV</sequence>
<reference evidence="2" key="1">
    <citation type="submission" date="2016-10" db="EMBL/GenBank/DDBJ databases">
        <authorList>
            <person name="Varghese N."/>
            <person name="Submissions S."/>
        </authorList>
    </citation>
    <scope>NUCLEOTIDE SEQUENCE [LARGE SCALE GENOMIC DNA]</scope>
    <source>
        <strain evidence="2">DSM 44142</strain>
    </source>
</reference>
<accession>A0A1H1H4S7</accession>
<protein>
    <submittedName>
        <fullName evidence="1">Uncharacterized protein</fullName>
    </submittedName>
</protein>
<name>A0A1H1H4S7_9ACTN</name>
<proteinExistence type="predicted"/>
<dbReference type="AlphaFoldDB" id="A0A1H1H4S7"/>
<dbReference type="Proteomes" id="UP000183053">
    <property type="component" value="Unassembled WGS sequence"/>
</dbReference>
<evidence type="ECO:0000313" key="1">
    <source>
        <dbReference type="EMBL" id="SDR20381.1"/>
    </source>
</evidence>
<keyword evidence="2" id="KW-1185">Reference proteome</keyword>